<reference evidence="2" key="2">
    <citation type="submission" date="2022-12" db="EMBL/GenBank/DDBJ databases">
        <authorList>
            <person name="Sun Q."/>
            <person name="Kim S."/>
        </authorList>
    </citation>
    <scope>NUCLEOTIDE SEQUENCE</scope>
    <source>
        <strain evidence="2">KCTC 12343</strain>
    </source>
</reference>
<comment type="caution">
    <text evidence="2">The sequence shown here is derived from an EMBL/GenBank/DDBJ whole genome shotgun (WGS) entry which is preliminary data.</text>
</comment>
<feature type="domain" description="CheW-like" evidence="1">
    <location>
        <begin position="41"/>
        <end position="182"/>
    </location>
</feature>
<dbReference type="EMBL" id="BMWV01000003">
    <property type="protein sequence ID" value="GGY36092.1"/>
    <property type="molecule type" value="Genomic_DNA"/>
</dbReference>
<evidence type="ECO:0000259" key="1">
    <source>
        <dbReference type="PROSITE" id="PS50851"/>
    </source>
</evidence>
<feature type="domain" description="CheW-like" evidence="1">
    <location>
        <begin position="377"/>
        <end position="524"/>
    </location>
</feature>
<dbReference type="SUPFAM" id="SSF50341">
    <property type="entry name" value="CheW-like"/>
    <property type="match status" value="3"/>
</dbReference>
<dbReference type="SMART" id="SM00260">
    <property type="entry name" value="CheW"/>
    <property type="match status" value="3"/>
</dbReference>
<dbReference type="GO" id="GO:0007165">
    <property type="term" value="P:signal transduction"/>
    <property type="evidence" value="ECO:0007669"/>
    <property type="project" value="InterPro"/>
</dbReference>
<dbReference type="PANTHER" id="PTHR22617">
    <property type="entry name" value="CHEMOTAXIS SENSOR HISTIDINE KINASE-RELATED"/>
    <property type="match status" value="1"/>
</dbReference>
<dbReference type="RefSeq" id="WP_229420816.1">
    <property type="nucleotide sequence ID" value="NZ_BMWV01000003.1"/>
</dbReference>
<dbReference type="AlphaFoldDB" id="A0AA87XVQ2"/>
<dbReference type="InterPro" id="IPR036061">
    <property type="entry name" value="CheW-like_dom_sf"/>
</dbReference>
<accession>A0AA87XVQ2</accession>
<dbReference type="GO" id="GO:0006935">
    <property type="term" value="P:chemotaxis"/>
    <property type="evidence" value="ECO:0007669"/>
    <property type="project" value="InterPro"/>
</dbReference>
<dbReference type="Proteomes" id="UP000628442">
    <property type="component" value="Unassembled WGS sequence"/>
</dbReference>
<dbReference type="GO" id="GO:0005829">
    <property type="term" value="C:cytosol"/>
    <property type="evidence" value="ECO:0007669"/>
    <property type="project" value="TreeGrafter"/>
</dbReference>
<organism evidence="2 3">
    <name type="scientific">Pseudoduganella albidiflava</name>
    <dbReference type="NCBI Taxonomy" id="321983"/>
    <lineage>
        <taxon>Bacteria</taxon>
        <taxon>Pseudomonadati</taxon>
        <taxon>Pseudomonadota</taxon>
        <taxon>Betaproteobacteria</taxon>
        <taxon>Burkholderiales</taxon>
        <taxon>Oxalobacteraceae</taxon>
        <taxon>Telluria group</taxon>
        <taxon>Pseudoduganella</taxon>
    </lineage>
</organism>
<sequence>MHTLQMTAAGVPPAPEVHAAAEAMAAARAAAARALVDAAGLELFGSFHLGGAEFALPALAIREVVGYPERVTRMPLSPDCLEGIFTLRGTAIPIVNLARIFDPSAPPASAAQKIAILDHEEVLVGLVFDATGEVLRVRPEQRSTVSYGGGRSSVIGGTILLADGERLLQVLVPEALVRIDNVPQVRSMSAAARAAERARFLRHAEARKCLCFSAGGTSFAFAMTAVQEIIAVPELRTSVMAGPLCKGWINFRGRAVGIVDFAALVGGVPTQAHDTARRILIARIGEELLGFVVDSVDTIIHYFDSDVLPIPLLGTRRGAMFRGCLPRADGPDTLFLDHAHVLGDTELAEVCAGHRRIYGDEAAGEAQAAKNAGAAAARKQVYLAFALGSPWAADIGQVRELIPYAPGMTRPPGAPDCVHGMLHLRHQVISVIDLRRLYGMPPLDDTAECRILVLERGTERYGVIVDRVDSIVHLPASARRPSPKMLRAGGMADMRADVSEVLELPDGSVKTLFERDAFFATLERVLAQ</sequence>
<evidence type="ECO:0000313" key="3">
    <source>
        <dbReference type="Proteomes" id="UP000628442"/>
    </source>
</evidence>
<dbReference type="Gene3D" id="2.40.50.180">
    <property type="entry name" value="CheA-289, Domain 4"/>
    <property type="match status" value="3"/>
</dbReference>
<dbReference type="Pfam" id="PF01584">
    <property type="entry name" value="CheW"/>
    <property type="match status" value="3"/>
</dbReference>
<dbReference type="PROSITE" id="PS50851">
    <property type="entry name" value="CHEW"/>
    <property type="match status" value="3"/>
</dbReference>
<gene>
    <name evidence="2" type="ORF">GCM10007387_17980</name>
</gene>
<dbReference type="Gene3D" id="2.30.30.40">
    <property type="entry name" value="SH3 Domains"/>
    <property type="match status" value="2"/>
</dbReference>
<proteinExistence type="predicted"/>
<dbReference type="PANTHER" id="PTHR22617:SF23">
    <property type="entry name" value="CHEMOTAXIS PROTEIN CHEW"/>
    <property type="match status" value="1"/>
</dbReference>
<reference evidence="2" key="1">
    <citation type="journal article" date="2014" name="Int. J. Syst. Evol. Microbiol.">
        <title>Complete genome sequence of Corynebacterium casei LMG S-19264T (=DSM 44701T), isolated from a smear-ripened cheese.</title>
        <authorList>
            <consortium name="US DOE Joint Genome Institute (JGI-PGF)"/>
            <person name="Walter F."/>
            <person name="Albersmeier A."/>
            <person name="Kalinowski J."/>
            <person name="Ruckert C."/>
        </authorList>
    </citation>
    <scope>NUCLEOTIDE SEQUENCE</scope>
    <source>
        <strain evidence="2">KCTC 12343</strain>
    </source>
</reference>
<dbReference type="InterPro" id="IPR002545">
    <property type="entry name" value="CheW-lke_dom"/>
</dbReference>
<name>A0AA87XVQ2_9BURK</name>
<dbReference type="InterPro" id="IPR039315">
    <property type="entry name" value="CheW"/>
</dbReference>
<protein>
    <submittedName>
        <fullName evidence="2">Chemotaxis protein CheW</fullName>
    </submittedName>
</protein>
<feature type="domain" description="CheW-like" evidence="1">
    <location>
        <begin position="206"/>
        <end position="347"/>
    </location>
</feature>
<evidence type="ECO:0000313" key="2">
    <source>
        <dbReference type="EMBL" id="GGY36092.1"/>
    </source>
</evidence>